<dbReference type="KEGG" id="plue:EWM63_25405"/>
<dbReference type="EMBL" id="CP035913">
    <property type="protein sequence ID" value="QBE67506.1"/>
    <property type="molecule type" value="Genomic_DNA"/>
</dbReference>
<keyword evidence="1" id="KW-1133">Transmembrane helix</keyword>
<dbReference type="AlphaFoldDB" id="A0A4P6L726"/>
<feature type="transmembrane region" description="Helical" evidence="1">
    <location>
        <begin position="33"/>
        <end position="54"/>
    </location>
</feature>
<protein>
    <submittedName>
        <fullName evidence="2">DUF308 domain-containing protein</fullName>
    </submittedName>
</protein>
<feature type="transmembrane region" description="Helical" evidence="1">
    <location>
        <begin position="89"/>
        <end position="107"/>
    </location>
</feature>
<keyword evidence="3" id="KW-1185">Reference proteome</keyword>
<dbReference type="Proteomes" id="UP000290637">
    <property type="component" value="Chromosome"/>
</dbReference>
<feature type="transmembrane region" description="Helical" evidence="1">
    <location>
        <begin position="66"/>
        <end position="83"/>
    </location>
</feature>
<gene>
    <name evidence="2" type="ORF">EWM63_25405</name>
</gene>
<feature type="transmembrane region" description="Helical" evidence="1">
    <location>
        <begin position="119"/>
        <end position="140"/>
    </location>
</feature>
<organism evidence="2 3">
    <name type="scientific">Pseudoduganella lutea</name>
    <dbReference type="NCBI Taxonomy" id="321985"/>
    <lineage>
        <taxon>Bacteria</taxon>
        <taxon>Pseudomonadati</taxon>
        <taxon>Pseudomonadota</taxon>
        <taxon>Betaproteobacteria</taxon>
        <taxon>Burkholderiales</taxon>
        <taxon>Oxalobacteraceae</taxon>
        <taxon>Telluria group</taxon>
        <taxon>Pseudoduganella</taxon>
    </lineage>
</organism>
<dbReference type="InterPro" id="IPR005325">
    <property type="entry name" value="DUF308_memb"/>
</dbReference>
<evidence type="ECO:0000256" key="1">
    <source>
        <dbReference type="SAM" id="Phobius"/>
    </source>
</evidence>
<feature type="transmembrane region" description="Helical" evidence="1">
    <location>
        <begin position="9"/>
        <end position="27"/>
    </location>
</feature>
<dbReference type="Pfam" id="PF03729">
    <property type="entry name" value="DUF308"/>
    <property type="match status" value="1"/>
</dbReference>
<accession>A0A4P6L726</accession>
<keyword evidence="1" id="KW-0472">Membrane</keyword>
<name>A0A4P6L726_9BURK</name>
<sequence>MARWLKQYYFGRALFAFAWIAAAVGLAPHSPGIAALLLVAYPAWDALANLADGLRAGGLAGNRSQALNAGISVAIAIAIAIALPNMHRVLAVFGAWAIVAGLLQLATALRRRKTHGAQWAMIASGAQSALAGAFFVYQAGLPVTPSIFTVTGYAGFGAFYFLVAGVALTLRGIRRAA</sequence>
<proteinExistence type="predicted"/>
<dbReference type="OrthoDB" id="960912at2"/>
<reference evidence="2 3" key="1">
    <citation type="submission" date="2019-02" db="EMBL/GenBank/DDBJ databases">
        <title>Draft Genome Sequences of Six Type Strains of the Genus Massilia.</title>
        <authorList>
            <person name="Miess H."/>
            <person name="Frediansyhah A."/>
            <person name="Gross H."/>
        </authorList>
    </citation>
    <scope>NUCLEOTIDE SEQUENCE [LARGE SCALE GENOMIC DNA]</scope>
    <source>
        <strain evidence="2 3">DSM 17473</strain>
    </source>
</reference>
<keyword evidence="1" id="KW-0812">Transmembrane</keyword>
<evidence type="ECO:0000313" key="3">
    <source>
        <dbReference type="Proteomes" id="UP000290637"/>
    </source>
</evidence>
<feature type="transmembrane region" description="Helical" evidence="1">
    <location>
        <begin position="146"/>
        <end position="170"/>
    </location>
</feature>
<evidence type="ECO:0000313" key="2">
    <source>
        <dbReference type="EMBL" id="QBE67506.1"/>
    </source>
</evidence>